<dbReference type="Pfam" id="PF02812">
    <property type="entry name" value="ELFV_dehydrog_N"/>
    <property type="match status" value="2"/>
</dbReference>
<dbReference type="InterPro" id="IPR046346">
    <property type="entry name" value="Aminoacid_DH-like_N_sf"/>
</dbReference>
<keyword evidence="5" id="KW-0496">Mitochondrion</keyword>
<evidence type="ECO:0000313" key="10">
    <source>
        <dbReference type="EMBL" id="OMJ28217.1"/>
    </source>
</evidence>
<dbReference type="GO" id="GO:0004352">
    <property type="term" value="F:glutamate dehydrogenase (NAD+) activity"/>
    <property type="evidence" value="ECO:0007669"/>
    <property type="project" value="TreeGrafter"/>
</dbReference>
<gene>
    <name evidence="10" type="ORF">AYI69_g2309</name>
</gene>
<comment type="caution">
    <text evidence="10">The sequence shown here is derived from an EMBL/GenBank/DDBJ whole genome shotgun (WGS) entry which is preliminary data.</text>
</comment>
<organism evidence="10 11">
    <name type="scientific">Smittium culicis</name>
    <dbReference type="NCBI Taxonomy" id="133412"/>
    <lineage>
        <taxon>Eukaryota</taxon>
        <taxon>Fungi</taxon>
        <taxon>Fungi incertae sedis</taxon>
        <taxon>Zoopagomycota</taxon>
        <taxon>Kickxellomycotina</taxon>
        <taxon>Harpellomycetes</taxon>
        <taxon>Harpellales</taxon>
        <taxon>Legeriomycetaceae</taxon>
        <taxon>Smittium</taxon>
    </lineage>
</organism>
<evidence type="ECO:0000256" key="5">
    <source>
        <dbReference type="ARBA" id="ARBA00023128"/>
    </source>
</evidence>
<dbReference type="EC" id="1.4.1.3" evidence="3"/>
<reference evidence="11" key="1">
    <citation type="submission" date="2017-01" db="EMBL/GenBank/DDBJ databases">
        <authorList>
            <person name="Wang Y."/>
            <person name="White M."/>
            <person name="Kvist S."/>
            <person name="Moncalvo J.-M."/>
        </authorList>
    </citation>
    <scope>NUCLEOTIDE SEQUENCE [LARGE SCALE GENOMIC DNA]</scope>
    <source>
        <strain evidence="11">ID-206-W2</strain>
    </source>
</reference>
<keyword evidence="4 8" id="KW-0560">Oxidoreductase</keyword>
<comment type="similarity">
    <text evidence="2 8">Belongs to the Glu/Leu/Phe/Val dehydrogenases family.</text>
</comment>
<proteinExistence type="inferred from homology"/>
<dbReference type="Proteomes" id="UP000187429">
    <property type="component" value="Unassembled WGS sequence"/>
</dbReference>
<dbReference type="InterPro" id="IPR036291">
    <property type="entry name" value="NAD(P)-bd_dom_sf"/>
</dbReference>
<dbReference type="PROSITE" id="PS00074">
    <property type="entry name" value="GLFV_DEHYDROGENASE"/>
    <property type="match status" value="2"/>
</dbReference>
<evidence type="ECO:0000256" key="1">
    <source>
        <dbReference type="ARBA" id="ARBA00004173"/>
    </source>
</evidence>
<dbReference type="EMBL" id="LSSM01000676">
    <property type="protein sequence ID" value="OMJ28217.1"/>
    <property type="molecule type" value="Genomic_DNA"/>
</dbReference>
<evidence type="ECO:0000256" key="7">
    <source>
        <dbReference type="ARBA" id="ARBA00048577"/>
    </source>
</evidence>
<evidence type="ECO:0000256" key="2">
    <source>
        <dbReference type="ARBA" id="ARBA00006382"/>
    </source>
</evidence>
<comment type="catalytic activity">
    <reaction evidence="6">
        <text>L-glutamate + NAD(+) + H2O = 2-oxoglutarate + NH4(+) + NADH + H(+)</text>
        <dbReference type="Rhea" id="RHEA:15133"/>
        <dbReference type="ChEBI" id="CHEBI:15377"/>
        <dbReference type="ChEBI" id="CHEBI:15378"/>
        <dbReference type="ChEBI" id="CHEBI:16810"/>
        <dbReference type="ChEBI" id="CHEBI:28938"/>
        <dbReference type="ChEBI" id="CHEBI:29985"/>
        <dbReference type="ChEBI" id="CHEBI:57540"/>
        <dbReference type="ChEBI" id="CHEBI:57945"/>
        <dbReference type="EC" id="1.4.1.3"/>
    </reaction>
</comment>
<dbReference type="Gene3D" id="3.40.50.10860">
    <property type="entry name" value="Leucine Dehydrogenase, chain A, domain 1"/>
    <property type="match status" value="2"/>
</dbReference>
<dbReference type="PANTHER" id="PTHR11606:SF13">
    <property type="entry name" value="GLUTAMATE DEHYDROGENASE 1, MITOCHONDRIAL"/>
    <property type="match status" value="1"/>
</dbReference>
<evidence type="ECO:0000256" key="4">
    <source>
        <dbReference type="ARBA" id="ARBA00023002"/>
    </source>
</evidence>
<dbReference type="SUPFAM" id="SSF53223">
    <property type="entry name" value="Aminoacid dehydrogenase-like, N-terminal domain"/>
    <property type="match status" value="2"/>
</dbReference>
<dbReference type="FunFam" id="3.40.50.720:FF:000100">
    <property type="entry name" value="Glutamate dehydrogenase 1, mitochondrial"/>
    <property type="match status" value="1"/>
</dbReference>
<dbReference type="GO" id="GO:0006538">
    <property type="term" value="P:L-glutamate catabolic process"/>
    <property type="evidence" value="ECO:0007669"/>
    <property type="project" value="TreeGrafter"/>
</dbReference>
<dbReference type="InterPro" id="IPR006097">
    <property type="entry name" value="Glu/Leu/Phe/Val/Trp_DH_dimer"/>
</dbReference>
<keyword evidence="11" id="KW-1185">Reference proteome</keyword>
<accession>A0A1R1YMS6</accession>
<dbReference type="PANTHER" id="PTHR11606">
    <property type="entry name" value="GLUTAMATE DEHYDROGENASE"/>
    <property type="match status" value="1"/>
</dbReference>
<evidence type="ECO:0000256" key="8">
    <source>
        <dbReference type="RuleBase" id="RU004417"/>
    </source>
</evidence>
<evidence type="ECO:0000313" key="11">
    <source>
        <dbReference type="Proteomes" id="UP000187429"/>
    </source>
</evidence>
<comment type="catalytic activity">
    <reaction evidence="7">
        <text>L-glutamate + NADP(+) + H2O = 2-oxoglutarate + NH4(+) + NADPH + H(+)</text>
        <dbReference type="Rhea" id="RHEA:11612"/>
        <dbReference type="ChEBI" id="CHEBI:15377"/>
        <dbReference type="ChEBI" id="CHEBI:15378"/>
        <dbReference type="ChEBI" id="CHEBI:16810"/>
        <dbReference type="ChEBI" id="CHEBI:28938"/>
        <dbReference type="ChEBI" id="CHEBI:29985"/>
        <dbReference type="ChEBI" id="CHEBI:57783"/>
        <dbReference type="ChEBI" id="CHEBI:58349"/>
        <dbReference type="EC" id="1.4.1.3"/>
    </reaction>
</comment>
<dbReference type="InterPro" id="IPR006096">
    <property type="entry name" value="Glu/Leu/Phe/Val/Trp_DH_C"/>
</dbReference>
<dbReference type="OrthoDB" id="6718861at2759"/>
<dbReference type="InterPro" id="IPR033922">
    <property type="entry name" value="NAD_bind_Glu_DH"/>
</dbReference>
<sequence>MLNFQRALRSKGFTSSHLRPKFVARSLSSTKSFYPVLDDEPSFLKSVEMYFDQAAKHSNASEDILKSIRSVDSVLSVSFPIEKENGEIEIIKGYRAHHSRHRLPVKGGIRYSSHVDLEEVQALASLMTYKCAIVDVPYGGAKGGVCINPKEWTASQLERITRRYTMELCQKGFIGPGIDVPAPDVGTGAREMSWIAAKSFYPVLDDEPSFLKSVEMYFDQAAKHSNASEDILKSIRSVDSVLSVSFPIEKENGEIEIIKGYRAHHSRHRLPVKGGIRYSSHVDLEEVQALASLMTYKCAIVDVPYGGAKGGVCINPKEWTASQLERITRRYTMELCQKGFIGPGIDVPAPDVGTGAREMSWIADTYRQFNPTDVNGSGCVTGKPVSNGGVRGRNEATGLGVFFAVREFLSYPEVMSKANHHGKIQDTKIIIQGFGNVGFWSAKFFSTNGAKIIGIAEQETSLYNENGIDIQALFDYKKENNTLIGFPGAKHIDNSLSLLEMECDVLIPAALERQIGMVNAGRVKAKVIAEAANGPITPGANSLLLSKGKVILPDLLLNAGGVCVSYFEWLKNLSHVRFGRMNKKWDENSKAKLLSIVEKGAGRTLNDAERRTIIIGAEEQDLVYSGLEDTMSIACAETHETAISKGIDYRTAALVNAINKISTVYNASGSMFSN</sequence>
<evidence type="ECO:0000259" key="9">
    <source>
        <dbReference type="SMART" id="SM00839"/>
    </source>
</evidence>
<dbReference type="InterPro" id="IPR033524">
    <property type="entry name" value="Glu/Leu/Phe/Val_DH_AS"/>
</dbReference>
<evidence type="ECO:0000256" key="6">
    <source>
        <dbReference type="ARBA" id="ARBA00047867"/>
    </source>
</evidence>
<dbReference type="InterPro" id="IPR006095">
    <property type="entry name" value="Glu/Leu/Phe/Val/Trp_DH"/>
</dbReference>
<dbReference type="AlphaFoldDB" id="A0A1R1YMS6"/>
<dbReference type="PRINTS" id="PR00082">
    <property type="entry name" value="GLFDHDRGNASE"/>
</dbReference>
<comment type="subcellular location">
    <subcellularLocation>
        <location evidence="1">Mitochondrion</location>
    </subcellularLocation>
</comment>
<dbReference type="CDD" id="cd01076">
    <property type="entry name" value="NAD_bind_1_Glu_DH"/>
    <property type="match status" value="1"/>
</dbReference>
<protein>
    <recommendedName>
        <fullName evidence="3">glutamate dehydrogenase [NAD(P)(+)]</fullName>
        <ecNumber evidence="3">1.4.1.3</ecNumber>
    </recommendedName>
</protein>
<dbReference type="Pfam" id="PF00208">
    <property type="entry name" value="ELFV_dehydrog"/>
    <property type="match status" value="1"/>
</dbReference>
<dbReference type="SMART" id="SM00839">
    <property type="entry name" value="ELFV_dehydrog"/>
    <property type="match status" value="1"/>
</dbReference>
<dbReference type="SUPFAM" id="SSF51735">
    <property type="entry name" value="NAD(P)-binding Rossmann-fold domains"/>
    <property type="match status" value="1"/>
</dbReference>
<evidence type="ECO:0000256" key="3">
    <source>
        <dbReference type="ARBA" id="ARBA00012889"/>
    </source>
</evidence>
<feature type="domain" description="Glutamate/phenylalanine/leucine/valine/L-tryptophan dehydrogenase C-terminal" evidence="9">
    <location>
        <begin position="390"/>
        <end position="669"/>
    </location>
</feature>
<dbReference type="Gene3D" id="3.40.50.720">
    <property type="entry name" value="NAD(P)-binding Rossmann-like Domain"/>
    <property type="match status" value="1"/>
</dbReference>
<dbReference type="GO" id="GO:0005739">
    <property type="term" value="C:mitochondrion"/>
    <property type="evidence" value="ECO:0007669"/>
    <property type="project" value="UniProtKB-SubCell"/>
</dbReference>
<name>A0A1R1YMS6_9FUNG</name>